<dbReference type="PANTHER" id="PTHR40396:SF1">
    <property type="entry name" value="ATPASE AAA-TYPE CORE DOMAIN-CONTAINING PROTEIN"/>
    <property type="match status" value="1"/>
</dbReference>
<dbReference type="Pfam" id="PF13304">
    <property type="entry name" value="AAA_21"/>
    <property type="match status" value="1"/>
</dbReference>
<dbReference type="EMBL" id="MIKB01000014">
    <property type="protein sequence ID" value="OEG15889.1"/>
    <property type="molecule type" value="Genomic_DNA"/>
</dbReference>
<proteinExistence type="predicted"/>
<sequence>MLTQMSIENFFSINEKATLSLEHPHSNAEVFERNTVFSYYDQKKKISVVNGAVIYGANASGKTNLLLGVSIIREIIRKSYNYSKKEDFEHRAQSFKFSAETDPVSRFSISFIAEENYLSDVDFPCVKFTYNVAINTETLEIETESLSYQKILKTTLGKTTVIFDRTKNRITSQVVELKKMLRKVEQENLTFKSIASLLIYDINKEYFEKETETFSYTVLMVLAYEVLMGFSNEQFMGSQLEEFAQKVEESEKFKQNILDTLYDFDFAIQDFSITDTTELLVDAIKLSDLPDEIKEGMLERTKERKTFEIKTVHATNEGDYELDVEVESDGTKKFLESSIRVFEALESETLFISDEFDDKYHIKIQEGLLNKFLNQESGKSAQFVVSTHNPLLLNPEMFAKEQIVFVQKNRDTQASEVYQLSEFKEITYHNHSWVNAYLDGRFGAIPEVF</sequence>
<dbReference type="Proteomes" id="UP000094764">
    <property type="component" value="Unassembled WGS sequence"/>
</dbReference>
<organism evidence="2 3">
    <name type="scientific">Enterococcus quebecensis</name>
    <dbReference type="NCBI Taxonomy" id="903983"/>
    <lineage>
        <taxon>Bacteria</taxon>
        <taxon>Bacillati</taxon>
        <taxon>Bacillota</taxon>
        <taxon>Bacilli</taxon>
        <taxon>Lactobacillales</taxon>
        <taxon>Enterococcaceae</taxon>
        <taxon>Enterococcus</taxon>
    </lineage>
</organism>
<comment type="caution">
    <text evidence="2">The sequence shown here is derived from an EMBL/GenBank/DDBJ whole genome shotgun (WGS) entry which is preliminary data.</text>
</comment>
<reference evidence="3" key="1">
    <citation type="submission" date="2016-09" db="EMBL/GenBank/DDBJ databases">
        <authorList>
            <person name="Gulvik C.A."/>
        </authorList>
    </citation>
    <scope>NUCLEOTIDE SEQUENCE [LARGE SCALE GENOMIC DNA]</scope>
    <source>
        <strain evidence="3">LMG 26306</strain>
    </source>
</reference>
<accession>A0A1E5GT93</accession>
<evidence type="ECO:0000313" key="3">
    <source>
        <dbReference type="Proteomes" id="UP000094764"/>
    </source>
</evidence>
<dbReference type="GO" id="GO:0016887">
    <property type="term" value="F:ATP hydrolysis activity"/>
    <property type="evidence" value="ECO:0007669"/>
    <property type="project" value="InterPro"/>
</dbReference>
<dbReference type="InterPro" id="IPR027417">
    <property type="entry name" value="P-loop_NTPase"/>
</dbReference>
<keyword evidence="3" id="KW-1185">Reference proteome</keyword>
<dbReference type="SUPFAM" id="SSF52540">
    <property type="entry name" value="P-loop containing nucleoside triphosphate hydrolases"/>
    <property type="match status" value="1"/>
</dbReference>
<name>A0A1E5GT93_9ENTE</name>
<gene>
    <name evidence="2" type="ORF">BCR23_07005</name>
</gene>
<dbReference type="GO" id="GO:0005524">
    <property type="term" value="F:ATP binding"/>
    <property type="evidence" value="ECO:0007669"/>
    <property type="project" value="InterPro"/>
</dbReference>
<dbReference type="PANTHER" id="PTHR40396">
    <property type="entry name" value="ATPASE-LIKE PROTEIN"/>
    <property type="match status" value="1"/>
</dbReference>
<evidence type="ECO:0000259" key="1">
    <source>
        <dbReference type="Pfam" id="PF13304"/>
    </source>
</evidence>
<dbReference type="InterPro" id="IPR003959">
    <property type="entry name" value="ATPase_AAA_core"/>
</dbReference>
<dbReference type="OrthoDB" id="9809324at2"/>
<dbReference type="Gene3D" id="3.40.50.300">
    <property type="entry name" value="P-loop containing nucleotide triphosphate hydrolases"/>
    <property type="match status" value="1"/>
</dbReference>
<protein>
    <recommendedName>
        <fullName evidence="1">ATPase AAA-type core domain-containing protein</fullName>
    </recommendedName>
</protein>
<feature type="domain" description="ATPase AAA-type core" evidence="1">
    <location>
        <begin position="52"/>
        <end position="394"/>
    </location>
</feature>
<dbReference type="STRING" id="903983.BCR23_07005"/>
<evidence type="ECO:0000313" key="2">
    <source>
        <dbReference type="EMBL" id="OEG15889.1"/>
    </source>
</evidence>
<dbReference type="RefSeq" id="WP_069635087.1">
    <property type="nucleotide sequence ID" value="NZ_JXKZ01000018.1"/>
</dbReference>
<dbReference type="AlphaFoldDB" id="A0A1E5GT93"/>